<dbReference type="Proteomes" id="UP001220022">
    <property type="component" value="Unassembled WGS sequence"/>
</dbReference>
<dbReference type="InterPro" id="IPR052016">
    <property type="entry name" value="Bact_Sigma-Reg"/>
</dbReference>
<dbReference type="CDD" id="cd00130">
    <property type="entry name" value="PAS"/>
    <property type="match status" value="1"/>
</dbReference>
<dbReference type="InterPro" id="IPR035965">
    <property type="entry name" value="PAS-like_dom_sf"/>
</dbReference>
<dbReference type="Gene3D" id="3.30.450.20">
    <property type="entry name" value="PAS domain"/>
    <property type="match status" value="1"/>
</dbReference>
<dbReference type="Pfam" id="PF08448">
    <property type="entry name" value="PAS_4"/>
    <property type="match status" value="1"/>
</dbReference>
<feature type="domain" description="PAS" evidence="2">
    <location>
        <begin position="32"/>
        <end position="80"/>
    </location>
</feature>
<sequence>MCPDASGRDDADALNADALLDAAATALAAGSADQVLRSVLIDTAAGVVILDPQLRHLYANPAFTRMTGVPAADLIGRTLVEALPEVADRPDVQHLVLDDGQPREAVISGRARTDAPDERRWWHGAYHRLTAGDQRFGLVGIMLEVTGSRQQQHDLEQARARLALLDAAATRIGTTLDVDVTCAELADFTVPRLADLATVEVFPSDAAHGPVARAGALRLRRAALACVPALDSRAAALGVTGEYVRHPHGSTVQRCLETGTPVVWQLGRDDEPGDAWPEAEHVAEYRAIGIHSLLVVPLTARGHAIGVVTLGRAGDMPPFTDEDSVLTQDLAGRAAISIDNARRYTHSQGIALELQRALLAEPGSPHPNLEMASRYLPSGTSAVVGGDWYETIRLPYGRTLLAMGDVMGHGIEAAVDMSNYRSMLRYVAGTDLPPHRILRQLDTLICEENESGRPATCLLALVDPARGRCAFSSAGHLPPALLAEDGSIQLLDVPNGPPLGSCFGGYDLVTSDLLAGQVLLMYTDGLVERRGEDIDVSLARLANLKLSVAGDLDDLLDEVLRGLVPQAAEDDIAVLAARLRPRPAAQDSEPT</sequence>
<dbReference type="PROSITE" id="PS50112">
    <property type="entry name" value="PAS"/>
    <property type="match status" value="1"/>
</dbReference>
<dbReference type="SUPFAM" id="SSF55781">
    <property type="entry name" value="GAF domain-like"/>
    <property type="match status" value="1"/>
</dbReference>
<dbReference type="InterPro" id="IPR036457">
    <property type="entry name" value="PPM-type-like_dom_sf"/>
</dbReference>
<dbReference type="NCBIfam" id="TIGR00229">
    <property type="entry name" value="sensory_box"/>
    <property type="match status" value="1"/>
</dbReference>
<dbReference type="SMART" id="SM00091">
    <property type="entry name" value="PAS"/>
    <property type="match status" value="1"/>
</dbReference>
<keyword evidence="4" id="KW-1185">Reference proteome</keyword>
<protein>
    <submittedName>
        <fullName evidence="3">SpoIIE family protein phosphatase</fullName>
    </submittedName>
</protein>
<dbReference type="InterPro" id="IPR029016">
    <property type="entry name" value="GAF-like_dom_sf"/>
</dbReference>
<dbReference type="PANTHER" id="PTHR43156">
    <property type="entry name" value="STAGE II SPORULATION PROTEIN E-RELATED"/>
    <property type="match status" value="1"/>
</dbReference>
<dbReference type="PANTHER" id="PTHR43156:SF2">
    <property type="entry name" value="STAGE II SPORULATION PROTEIN E"/>
    <property type="match status" value="1"/>
</dbReference>
<dbReference type="Gene3D" id="3.60.40.10">
    <property type="entry name" value="PPM-type phosphatase domain"/>
    <property type="match status" value="1"/>
</dbReference>
<accession>A0ABT5Z3U6</accession>
<dbReference type="SUPFAM" id="SSF81606">
    <property type="entry name" value="PP2C-like"/>
    <property type="match status" value="1"/>
</dbReference>
<dbReference type="InterPro" id="IPR000014">
    <property type="entry name" value="PAS"/>
</dbReference>
<reference evidence="3 4" key="1">
    <citation type="submission" date="2023-03" db="EMBL/GenBank/DDBJ databases">
        <title>Draft genome sequence of type strain Streptomyces ferralitis JCM 14344.</title>
        <authorList>
            <person name="Klaysubun C."/>
            <person name="Duangmal K."/>
        </authorList>
    </citation>
    <scope>NUCLEOTIDE SEQUENCE [LARGE SCALE GENOMIC DNA]</scope>
    <source>
        <strain evidence="3 4">JCM 14344</strain>
    </source>
</reference>
<dbReference type="SMART" id="SM00331">
    <property type="entry name" value="PP2C_SIG"/>
    <property type="match status" value="1"/>
</dbReference>
<organism evidence="3 4">
    <name type="scientific">Streptantibioticus ferralitis</name>
    <dbReference type="NCBI Taxonomy" id="236510"/>
    <lineage>
        <taxon>Bacteria</taxon>
        <taxon>Bacillati</taxon>
        <taxon>Actinomycetota</taxon>
        <taxon>Actinomycetes</taxon>
        <taxon>Kitasatosporales</taxon>
        <taxon>Streptomycetaceae</taxon>
        <taxon>Streptantibioticus</taxon>
    </lineage>
</organism>
<evidence type="ECO:0000256" key="1">
    <source>
        <dbReference type="ARBA" id="ARBA00022801"/>
    </source>
</evidence>
<dbReference type="Gene3D" id="3.30.450.40">
    <property type="match status" value="1"/>
</dbReference>
<evidence type="ECO:0000313" key="4">
    <source>
        <dbReference type="Proteomes" id="UP001220022"/>
    </source>
</evidence>
<comment type="caution">
    <text evidence="3">The sequence shown here is derived from an EMBL/GenBank/DDBJ whole genome shotgun (WGS) entry which is preliminary data.</text>
</comment>
<dbReference type="SUPFAM" id="SSF55785">
    <property type="entry name" value="PYP-like sensor domain (PAS domain)"/>
    <property type="match status" value="1"/>
</dbReference>
<evidence type="ECO:0000259" key="2">
    <source>
        <dbReference type="PROSITE" id="PS50112"/>
    </source>
</evidence>
<dbReference type="EMBL" id="JARHTQ010000016">
    <property type="protein sequence ID" value="MDF2258506.1"/>
    <property type="molecule type" value="Genomic_DNA"/>
</dbReference>
<keyword evidence="1" id="KW-0378">Hydrolase</keyword>
<dbReference type="SMART" id="SM00065">
    <property type="entry name" value="GAF"/>
    <property type="match status" value="1"/>
</dbReference>
<dbReference type="InterPro" id="IPR013656">
    <property type="entry name" value="PAS_4"/>
</dbReference>
<dbReference type="InterPro" id="IPR001932">
    <property type="entry name" value="PPM-type_phosphatase-like_dom"/>
</dbReference>
<proteinExistence type="predicted"/>
<gene>
    <name evidence="3" type="ORF">P2L57_23120</name>
</gene>
<dbReference type="InterPro" id="IPR003018">
    <property type="entry name" value="GAF"/>
</dbReference>
<name>A0ABT5Z3U6_9ACTN</name>
<evidence type="ECO:0000313" key="3">
    <source>
        <dbReference type="EMBL" id="MDF2258506.1"/>
    </source>
</evidence>
<dbReference type="Pfam" id="PF07228">
    <property type="entry name" value="SpoIIE"/>
    <property type="match status" value="1"/>
</dbReference>
<dbReference type="Pfam" id="PF01590">
    <property type="entry name" value="GAF"/>
    <property type="match status" value="1"/>
</dbReference>
<dbReference type="RefSeq" id="WP_275817599.1">
    <property type="nucleotide sequence ID" value="NZ_BAAANM010000006.1"/>
</dbReference>